<comment type="caution">
    <text evidence="1">The sequence shown here is derived from an EMBL/GenBank/DDBJ whole genome shotgun (WGS) entry which is preliminary data.</text>
</comment>
<reference evidence="1 2" key="1">
    <citation type="submission" date="2024-09" db="EMBL/GenBank/DDBJ databases">
        <title>Rethinking Asexuality: The Enigmatic Case of Functional Sexual Genes in Lepraria (Stereocaulaceae).</title>
        <authorList>
            <person name="Doellman M."/>
            <person name="Sun Y."/>
            <person name="Barcenas-Pena A."/>
            <person name="Lumbsch H.T."/>
            <person name="Grewe F."/>
        </authorList>
    </citation>
    <scope>NUCLEOTIDE SEQUENCE [LARGE SCALE GENOMIC DNA]</scope>
    <source>
        <strain evidence="1 2">Mercado 3170</strain>
    </source>
</reference>
<accession>A0ABR3ZTB6</accession>
<name>A0ABR3ZTB6_9LECA</name>
<protein>
    <submittedName>
        <fullName evidence="1">Uncharacterized protein</fullName>
    </submittedName>
</protein>
<organism evidence="1 2">
    <name type="scientific">Stereocaulon virgatum</name>
    <dbReference type="NCBI Taxonomy" id="373712"/>
    <lineage>
        <taxon>Eukaryota</taxon>
        <taxon>Fungi</taxon>
        <taxon>Dikarya</taxon>
        <taxon>Ascomycota</taxon>
        <taxon>Pezizomycotina</taxon>
        <taxon>Lecanoromycetes</taxon>
        <taxon>OSLEUM clade</taxon>
        <taxon>Lecanoromycetidae</taxon>
        <taxon>Lecanorales</taxon>
        <taxon>Lecanorineae</taxon>
        <taxon>Stereocaulaceae</taxon>
        <taxon>Stereocaulon</taxon>
    </lineage>
</organism>
<dbReference type="EMBL" id="JBEFKJ010000054">
    <property type="protein sequence ID" value="KAL2036712.1"/>
    <property type="molecule type" value="Genomic_DNA"/>
</dbReference>
<proteinExistence type="predicted"/>
<evidence type="ECO:0000313" key="1">
    <source>
        <dbReference type="EMBL" id="KAL2036712.1"/>
    </source>
</evidence>
<gene>
    <name evidence="1" type="ORF">N7G274_010584</name>
</gene>
<sequence>MAGTQYGPTTYQKVFGGAWYVSAPYTLDKEPGFYRVIYDWEASSWTTQIGHQLHENGTFLIGEHLIFPPLGYKSPTLPTLNEAAG</sequence>
<evidence type="ECO:0000313" key="2">
    <source>
        <dbReference type="Proteomes" id="UP001590950"/>
    </source>
</evidence>
<keyword evidence="2" id="KW-1185">Reference proteome</keyword>
<dbReference type="Proteomes" id="UP001590950">
    <property type="component" value="Unassembled WGS sequence"/>
</dbReference>